<comment type="subcellular location">
    <subcellularLocation>
        <location evidence="1">Cell membrane</location>
        <topology evidence="1">Multi-pass membrane protein</topology>
    </subcellularLocation>
</comment>
<evidence type="ECO:0000256" key="6">
    <source>
        <dbReference type="ARBA" id="ARBA00022989"/>
    </source>
</evidence>
<dbReference type="RefSeq" id="WP_110290535.1">
    <property type="nucleotide sequence ID" value="NZ_QICS01000002.1"/>
</dbReference>
<feature type="domain" description="MotA/TolQ/ExbB proton channel" evidence="10">
    <location>
        <begin position="103"/>
        <end position="220"/>
    </location>
</feature>
<keyword evidence="4" id="KW-1003">Cell membrane</keyword>
<dbReference type="AlphaFoldDB" id="A0A318EVG7"/>
<dbReference type="Pfam" id="PF01618">
    <property type="entry name" value="MotA_ExbB"/>
    <property type="match status" value="1"/>
</dbReference>
<organism evidence="11 12">
    <name type="scientific">Lachnotalea glycerini</name>
    <dbReference type="NCBI Taxonomy" id="1763509"/>
    <lineage>
        <taxon>Bacteria</taxon>
        <taxon>Bacillati</taxon>
        <taxon>Bacillota</taxon>
        <taxon>Clostridia</taxon>
        <taxon>Lachnospirales</taxon>
        <taxon>Lachnospiraceae</taxon>
        <taxon>Lachnotalea</taxon>
    </lineage>
</organism>
<feature type="transmembrane region" description="Helical" evidence="9">
    <location>
        <begin position="181"/>
        <end position="202"/>
    </location>
</feature>
<feature type="transmembrane region" description="Helical" evidence="9">
    <location>
        <begin position="148"/>
        <end position="169"/>
    </location>
</feature>
<evidence type="ECO:0000313" key="12">
    <source>
        <dbReference type="Proteomes" id="UP000247523"/>
    </source>
</evidence>
<dbReference type="PANTHER" id="PTHR30433">
    <property type="entry name" value="CHEMOTAXIS PROTEIN MOTA"/>
    <property type="match status" value="1"/>
</dbReference>
<dbReference type="InterPro" id="IPR002898">
    <property type="entry name" value="MotA_ExbB_proton_chnl"/>
</dbReference>
<gene>
    <name evidence="11" type="ORF">C8E03_102280</name>
</gene>
<evidence type="ECO:0000256" key="4">
    <source>
        <dbReference type="ARBA" id="ARBA00022475"/>
    </source>
</evidence>
<comment type="caution">
    <text evidence="11">The sequence shown here is derived from an EMBL/GenBank/DDBJ whole genome shotgun (WGS) entry which is preliminary data.</text>
</comment>
<evidence type="ECO:0000256" key="9">
    <source>
        <dbReference type="SAM" id="Phobius"/>
    </source>
</evidence>
<feature type="transmembrane region" description="Helical" evidence="9">
    <location>
        <begin position="7"/>
        <end position="30"/>
    </location>
</feature>
<dbReference type="GO" id="GO:0071978">
    <property type="term" value="P:bacterial-type flagellum-dependent swarming motility"/>
    <property type="evidence" value="ECO:0007669"/>
    <property type="project" value="InterPro"/>
</dbReference>
<feature type="region of interest" description="Disordered" evidence="8">
    <location>
        <begin position="253"/>
        <end position="275"/>
    </location>
</feature>
<dbReference type="GO" id="GO:0006935">
    <property type="term" value="P:chemotaxis"/>
    <property type="evidence" value="ECO:0007669"/>
    <property type="project" value="InterPro"/>
</dbReference>
<dbReference type="PANTHER" id="PTHR30433:SF2">
    <property type="entry name" value="MOTILITY PROTEIN A"/>
    <property type="match status" value="1"/>
</dbReference>
<protein>
    <submittedName>
        <fullName evidence="11">Chemotaxis protein MotA</fullName>
    </submittedName>
</protein>
<evidence type="ECO:0000256" key="5">
    <source>
        <dbReference type="ARBA" id="ARBA00022692"/>
    </source>
</evidence>
<dbReference type="InterPro" id="IPR000540">
    <property type="entry name" value="Flag_MotA_CS"/>
</dbReference>
<evidence type="ECO:0000313" key="11">
    <source>
        <dbReference type="EMBL" id="PXV93512.1"/>
    </source>
</evidence>
<evidence type="ECO:0000256" key="1">
    <source>
        <dbReference type="ARBA" id="ARBA00004651"/>
    </source>
</evidence>
<name>A0A318EVG7_9FIRM</name>
<dbReference type="EMBL" id="QICS01000002">
    <property type="protein sequence ID" value="PXV93512.1"/>
    <property type="molecule type" value="Genomic_DNA"/>
</dbReference>
<dbReference type="PROSITE" id="PS01307">
    <property type="entry name" value="MOTA"/>
    <property type="match status" value="1"/>
</dbReference>
<proteinExistence type="inferred from homology"/>
<dbReference type="Proteomes" id="UP000247523">
    <property type="component" value="Unassembled WGS sequence"/>
</dbReference>
<evidence type="ECO:0000256" key="7">
    <source>
        <dbReference type="ARBA" id="ARBA00023136"/>
    </source>
</evidence>
<keyword evidence="7 9" id="KW-0472">Membrane</keyword>
<evidence type="ECO:0000256" key="8">
    <source>
        <dbReference type="SAM" id="MobiDB-lite"/>
    </source>
</evidence>
<dbReference type="GO" id="GO:0005886">
    <property type="term" value="C:plasma membrane"/>
    <property type="evidence" value="ECO:0007669"/>
    <property type="project" value="UniProtKB-SubCell"/>
</dbReference>
<sequence length="275" mass="29440">MDIASIIGLVGCFFVVIFGIISGNLGVAALPNFVDPASVIITFGGTFVCVMASYNMKDFIAGIKSIRLVFKVPVVDESTTIRNIIDLSNVARKEGLLSLEEAANNLEDEFLKKGILLIVDGTDPELVRAILETELTCIESRHKKTISFWETVGAMGPAWGMIGTLIGLINMLKVLDDSASIGPNMATALVTTFYGSLLANWISAPIASKLKSNNDVEIMLKEVIIEGLLSIQAGENPRVIEEKLKSFLSPVQRSAFSQGNGEDELVTNGGGESNG</sequence>
<keyword evidence="5 9" id="KW-0812">Transmembrane</keyword>
<evidence type="ECO:0000259" key="10">
    <source>
        <dbReference type="Pfam" id="PF01618"/>
    </source>
</evidence>
<evidence type="ECO:0000256" key="3">
    <source>
        <dbReference type="ARBA" id="ARBA00022448"/>
    </source>
</evidence>
<evidence type="ECO:0000256" key="2">
    <source>
        <dbReference type="ARBA" id="ARBA00008038"/>
    </source>
</evidence>
<accession>A0A318EVG7</accession>
<dbReference type="InterPro" id="IPR047055">
    <property type="entry name" value="MotA-like"/>
</dbReference>
<comment type="similarity">
    <text evidence="2">Belongs to the MotA family.</text>
</comment>
<keyword evidence="6 9" id="KW-1133">Transmembrane helix</keyword>
<keyword evidence="3" id="KW-0813">Transport</keyword>
<reference evidence="11 12" key="1">
    <citation type="submission" date="2018-05" db="EMBL/GenBank/DDBJ databases">
        <title>Genomic Encyclopedia of Type Strains, Phase IV (KMG-IV): sequencing the most valuable type-strain genomes for metagenomic binning, comparative biology and taxonomic classification.</title>
        <authorList>
            <person name="Goeker M."/>
        </authorList>
    </citation>
    <scope>NUCLEOTIDE SEQUENCE [LARGE SCALE GENOMIC DNA]</scope>
    <source>
        <strain evidence="11 12">DSM 28816</strain>
    </source>
</reference>
<feature type="transmembrane region" description="Helical" evidence="9">
    <location>
        <begin position="36"/>
        <end position="54"/>
    </location>
</feature>